<dbReference type="Gene3D" id="3.30.70.100">
    <property type="match status" value="1"/>
</dbReference>
<evidence type="ECO:0000259" key="1">
    <source>
        <dbReference type="PROSITE" id="PS51502"/>
    </source>
</evidence>
<gene>
    <name evidence="2" type="ORF">GCG54_00008527</name>
</gene>
<dbReference type="PROSITE" id="PS51502">
    <property type="entry name" value="S_R_A_B_BARREL"/>
    <property type="match status" value="1"/>
</dbReference>
<sequence length="128" mass="14044">MAGKITRITLFKIPDEESQKKVLGFYQQMPQKALKAYVVTFPSAKMRDLALTNQVANVPQDGEPYILSVKAALAVADQRAQGFTIAAISTFASAEDMAYYDNECAAHAELKAFAKGAHQGFAMVYFKD</sequence>
<protein>
    <recommendedName>
        <fullName evidence="1">Stress-response A/B barrel domain-containing protein</fullName>
    </recommendedName>
</protein>
<accession>A0A8H4CHG5</accession>
<dbReference type="InterPro" id="IPR013097">
    <property type="entry name" value="Dabb"/>
</dbReference>
<dbReference type="SMART" id="SM00886">
    <property type="entry name" value="Dabb"/>
    <property type="match status" value="1"/>
</dbReference>
<dbReference type="Proteomes" id="UP000613401">
    <property type="component" value="Unassembled WGS sequence"/>
</dbReference>
<evidence type="ECO:0000313" key="3">
    <source>
        <dbReference type="Proteomes" id="UP000613401"/>
    </source>
</evidence>
<organism evidence="2 3">
    <name type="scientific">Colletotrichum gloeosporioides</name>
    <name type="common">Anthracnose fungus</name>
    <name type="synonym">Glomerella cingulata</name>
    <dbReference type="NCBI Taxonomy" id="474922"/>
    <lineage>
        <taxon>Eukaryota</taxon>
        <taxon>Fungi</taxon>
        <taxon>Dikarya</taxon>
        <taxon>Ascomycota</taxon>
        <taxon>Pezizomycotina</taxon>
        <taxon>Sordariomycetes</taxon>
        <taxon>Hypocreomycetidae</taxon>
        <taxon>Glomerellales</taxon>
        <taxon>Glomerellaceae</taxon>
        <taxon>Colletotrichum</taxon>
        <taxon>Colletotrichum gloeosporioides species complex</taxon>
    </lineage>
</organism>
<reference evidence="2" key="2">
    <citation type="submission" date="2020-03" db="EMBL/GenBank/DDBJ databases">
        <authorList>
            <person name="Fu F.-F."/>
            <person name="Chen J."/>
        </authorList>
    </citation>
    <scope>NUCLEOTIDE SEQUENCE</scope>
    <source>
        <strain evidence="2">Lc1</strain>
    </source>
</reference>
<evidence type="ECO:0000313" key="2">
    <source>
        <dbReference type="EMBL" id="KAF3804023.1"/>
    </source>
</evidence>
<dbReference type="EMBL" id="WVTB01000052">
    <property type="protein sequence ID" value="KAF3804023.1"/>
    <property type="molecule type" value="Genomic_DNA"/>
</dbReference>
<dbReference type="AlphaFoldDB" id="A0A8H4CHG5"/>
<comment type="caution">
    <text evidence="2">The sequence shown here is derived from an EMBL/GenBank/DDBJ whole genome shotgun (WGS) entry which is preliminary data.</text>
</comment>
<dbReference type="RefSeq" id="XP_045263182.1">
    <property type="nucleotide sequence ID" value="XM_045408492.1"/>
</dbReference>
<dbReference type="SUPFAM" id="SSF54909">
    <property type="entry name" value="Dimeric alpha+beta barrel"/>
    <property type="match status" value="1"/>
</dbReference>
<dbReference type="InterPro" id="IPR011008">
    <property type="entry name" value="Dimeric_a/b-barrel"/>
</dbReference>
<dbReference type="Pfam" id="PF07876">
    <property type="entry name" value="Dabb"/>
    <property type="match status" value="1"/>
</dbReference>
<dbReference type="GeneID" id="69015668"/>
<reference evidence="2" key="1">
    <citation type="journal article" date="2020" name="Phytopathology">
        <title>Genome sequence and comparative analysis of Colletotrichum gloeosporioides isolated from Liriodendron leaves.</title>
        <authorList>
            <person name="Fu F.F."/>
            <person name="Hao Z."/>
            <person name="Wang P."/>
            <person name="Lu Y."/>
            <person name="Xue L.J."/>
            <person name="Wei G."/>
            <person name="Tian Y."/>
            <person name="Baishi H."/>
            <person name="Xu H."/>
            <person name="Shi J."/>
            <person name="Cheng T."/>
            <person name="Wang G."/>
            <person name="Yi Y."/>
            <person name="Chen J."/>
        </authorList>
    </citation>
    <scope>NUCLEOTIDE SEQUENCE</scope>
    <source>
        <strain evidence="2">Lc1</strain>
    </source>
</reference>
<proteinExistence type="predicted"/>
<feature type="domain" description="Stress-response A/B barrel" evidence="1">
    <location>
        <begin position="5"/>
        <end position="126"/>
    </location>
</feature>
<keyword evidence="3" id="KW-1185">Reference proteome</keyword>
<name>A0A8H4CHG5_COLGL</name>